<accession>A0ABD0ZI50</accession>
<gene>
    <name evidence="2" type="ORF">AAG570_000400</name>
</gene>
<sequence>MASKRRNMFQKNKTQETTENGFGAWTPSPALKLTSKRRNMFYQNKKQDTTEIAERRELVSEPAVVHSRGQTRVSPAAKAGSRLDDFFLLFDSFFLSAKESKVVIPNPVFDLS</sequence>
<feature type="region of interest" description="Disordered" evidence="1">
    <location>
        <begin position="1"/>
        <end position="29"/>
    </location>
</feature>
<evidence type="ECO:0000256" key="1">
    <source>
        <dbReference type="SAM" id="MobiDB-lite"/>
    </source>
</evidence>
<feature type="compositionally biased region" description="Polar residues" evidence="1">
    <location>
        <begin position="9"/>
        <end position="20"/>
    </location>
</feature>
<dbReference type="Proteomes" id="UP001558652">
    <property type="component" value="Unassembled WGS sequence"/>
</dbReference>
<reference evidence="2 3" key="1">
    <citation type="submission" date="2024-07" db="EMBL/GenBank/DDBJ databases">
        <title>Chromosome-level genome assembly of the water stick insect Ranatra chinensis (Heteroptera: Nepidae).</title>
        <authorList>
            <person name="Liu X."/>
        </authorList>
    </citation>
    <scope>NUCLEOTIDE SEQUENCE [LARGE SCALE GENOMIC DNA]</scope>
    <source>
        <strain evidence="2">Cailab_2021Rc</strain>
        <tissue evidence="2">Muscle</tissue>
    </source>
</reference>
<organism evidence="2 3">
    <name type="scientific">Ranatra chinensis</name>
    <dbReference type="NCBI Taxonomy" id="642074"/>
    <lineage>
        <taxon>Eukaryota</taxon>
        <taxon>Metazoa</taxon>
        <taxon>Ecdysozoa</taxon>
        <taxon>Arthropoda</taxon>
        <taxon>Hexapoda</taxon>
        <taxon>Insecta</taxon>
        <taxon>Pterygota</taxon>
        <taxon>Neoptera</taxon>
        <taxon>Paraneoptera</taxon>
        <taxon>Hemiptera</taxon>
        <taxon>Heteroptera</taxon>
        <taxon>Panheteroptera</taxon>
        <taxon>Nepomorpha</taxon>
        <taxon>Nepidae</taxon>
        <taxon>Ranatrinae</taxon>
        <taxon>Ranatra</taxon>
    </lineage>
</organism>
<proteinExistence type="predicted"/>
<evidence type="ECO:0000313" key="3">
    <source>
        <dbReference type="Proteomes" id="UP001558652"/>
    </source>
</evidence>
<comment type="caution">
    <text evidence="2">The sequence shown here is derived from an EMBL/GenBank/DDBJ whole genome shotgun (WGS) entry which is preliminary data.</text>
</comment>
<dbReference type="EMBL" id="JBFDAA010000001">
    <property type="protein sequence ID" value="KAL1140468.1"/>
    <property type="molecule type" value="Genomic_DNA"/>
</dbReference>
<name>A0ABD0ZI50_9HEMI</name>
<evidence type="ECO:0000313" key="2">
    <source>
        <dbReference type="EMBL" id="KAL1140468.1"/>
    </source>
</evidence>
<keyword evidence="3" id="KW-1185">Reference proteome</keyword>
<protein>
    <submittedName>
        <fullName evidence="2">Uncharacterized protein</fullName>
    </submittedName>
</protein>
<dbReference type="AlphaFoldDB" id="A0ABD0ZI50"/>